<dbReference type="AlphaFoldDB" id="A0A9J6CD21"/>
<gene>
    <name evidence="1" type="ORF">PVAND_009288</name>
</gene>
<accession>A0A9J6CD21</accession>
<reference evidence="1" key="1">
    <citation type="submission" date="2021-03" db="EMBL/GenBank/DDBJ databases">
        <title>Chromosome level genome of the anhydrobiotic midge Polypedilum vanderplanki.</title>
        <authorList>
            <person name="Yoshida Y."/>
            <person name="Kikawada T."/>
            <person name="Gusev O."/>
        </authorList>
    </citation>
    <scope>NUCLEOTIDE SEQUENCE</scope>
    <source>
        <strain evidence="1">NIAS01</strain>
        <tissue evidence="1">Whole body or cell culture</tissue>
    </source>
</reference>
<proteinExistence type="predicted"/>
<dbReference type="Proteomes" id="UP001107558">
    <property type="component" value="Chromosome 1"/>
</dbReference>
<sequence length="119" mass="13298">MDHASASFTSPWAVLSGHAITSTNAEHSFGHHHGLPMDLQYPYYRVKMLPYSAIDYAAYQTRTLIHPQDTASSASAFTHSWLVQNSPDLCGASFKTNQQTQQILDPGHVNFFIHFATFI</sequence>
<name>A0A9J6CD21_POLVA</name>
<evidence type="ECO:0000313" key="1">
    <source>
        <dbReference type="EMBL" id="KAG5679744.1"/>
    </source>
</evidence>
<dbReference type="EMBL" id="JADBJN010000001">
    <property type="protein sequence ID" value="KAG5679744.1"/>
    <property type="molecule type" value="Genomic_DNA"/>
</dbReference>
<comment type="caution">
    <text evidence="1">The sequence shown here is derived from an EMBL/GenBank/DDBJ whole genome shotgun (WGS) entry which is preliminary data.</text>
</comment>
<protein>
    <submittedName>
        <fullName evidence="1">Uncharacterized protein</fullName>
    </submittedName>
</protein>
<keyword evidence="2" id="KW-1185">Reference proteome</keyword>
<dbReference type="OrthoDB" id="6021714at2759"/>
<organism evidence="1 2">
    <name type="scientific">Polypedilum vanderplanki</name>
    <name type="common">Sleeping chironomid midge</name>
    <dbReference type="NCBI Taxonomy" id="319348"/>
    <lineage>
        <taxon>Eukaryota</taxon>
        <taxon>Metazoa</taxon>
        <taxon>Ecdysozoa</taxon>
        <taxon>Arthropoda</taxon>
        <taxon>Hexapoda</taxon>
        <taxon>Insecta</taxon>
        <taxon>Pterygota</taxon>
        <taxon>Neoptera</taxon>
        <taxon>Endopterygota</taxon>
        <taxon>Diptera</taxon>
        <taxon>Nematocera</taxon>
        <taxon>Chironomoidea</taxon>
        <taxon>Chironomidae</taxon>
        <taxon>Chironominae</taxon>
        <taxon>Polypedilum</taxon>
        <taxon>Polypedilum</taxon>
    </lineage>
</organism>
<evidence type="ECO:0000313" key="2">
    <source>
        <dbReference type="Proteomes" id="UP001107558"/>
    </source>
</evidence>